<dbReference type="Proteomes" id="UP000419144">
    <property type="component" value="Unassembled WGS sequence"/>
</dbReference>
<gene>
    <name evidence="5" type="ORF">LtaPh_3508200</name>
</gene>
<organism evidence="5 6">
    <name type="scientific">Leishmania tarentolae</name>
    <name type="common">Sauroleishmania tarentolae</name>
    <dbReference type="NCBI Taxonomy" id="5689"/>
    <lineage>
        <taxon>Eukaryota</taxon>
        <taxon>Discoba</taxon>
        <taxon>Euglenozoa</taxon>
        <taxon>Kinetoplastea</taxon>
        <taxon>Metakinetoplastina</taxon>
        <taxon>Trypanosomatida</taxon>
        <taxon>Trypanosomatidae</taxon>
        <taxon>Leishmaniinae</taxon>
        <taxon>Leishmania</taxon>
        <taxon>lizard Leishmania</taxon>
    </lineage>
</organism>
<dbReference type="GO" id="GO:0046961">
    <property type="term" value="F:proton-transporting ATPase activity, rotational mechanism"/>
    <property type="evidence" value="ECO:0007669"/>
    <property type="project" value="InterPro"/>
</dbReference>
<dbReference type="EMBL" id="BLBS01000056">
    <property type="protein sequence ID" value="GET92578.1"/>
    <property type="molecule type" value="Genomic_DNA"/>
</dbReference>
<evidence type="ECO:0000256" key="1">
    <source>
        <dbReference type="ARBA" id="ARBA00005850"/>
    </source>
</evidence>
<keyword evidence="3" id="KW-0406">Ion transport</keyword>
<evidence type="ECO:0000313" key="5">
    <source>
        <dbReference type="EMBL" id="GET92578.1"/>
    </source>
</evidence>
<dbReference type="FunFam" id="1.10.287.3240:FF:000015">
    <property type="entry name" value="Vacuolar ATP synthase subunit d, putative"/>
    <property type="match status" value="1"/>
</dbReference>
<reference evidence="5" key="1">
    <citation type="submission" date="2019-11" db="EMBL/GenBank/DDBJ databases">
        <title>Leishmania tarentolae CDS.</title>
        <authorList>
            <person name="Goto Y."/>
            <person name="Yamagishi J."/>
        </authorList>
    </citation>
    <scope>NUCLEOTIDE SEQUENCE [LARGE SCALE GENOMIC DNA]</scope>
    <source>
        <strain evidence="5">Parrot Tar II</strain>
    </source>
</reference>
<dbReference type="AlphaFoldDB" id="A0A640KT71"/>
<dbReference type="Gene3D" id="1.10.287.3240">
    <property type="match status" value="1"/>
</dbReference>
<accession>A0A640KT71</accession>
<dbReference type="VEuPathDB" id="TriTrypDB:LtaPh_3508200"/>
<evidence type="ECO:0000313" key="6">
    <source>
        <dbReference type="Proteomes" id="UP000419144"/>
    </source>
</evidence>
<evidence type="ECO:0000256" key="3">
    <source>
        <dbReference type="ARBA" id="ARBA00023065"/>
    </source>
</evidence>
<evidence type="ECO:0000256" key="4">
    <source>
        <dbReference type="SAM" id="MobiDB-lite"/>
    </source>
</evidence>
<dbReference type="Pfam" id="PF01813">
    <property type="entry name" value="ATP-synt_D"/>
    <property type="match status" value="1"/>
</dbReference>
<name>A0A640KT71_LEITA</name>
<dbReference type="PANTHER" id="PTHR11671">
    <property type="entry name" value="V-TYPE ATP SYNTHASE SUBUNIT D"/>
    <property type="match status" value="1"/>
</dbReference>
<comment type="caution">
    <text evidence="5">The sequence shown here is derived from an EMBL/GenBank/DDBJ whole genome shotgun (WGS) entry which is preliminary data.</text>
</comment>
<dbReference type="NCBIfam" id="TIGR00309">
    <property type="entry name" value="V_ATPase_subD"/>
    <property type="match status" value="1"/>
</dbReference>
<feature type="compositionally biased region" description="Polar residues" evidence="4">
    <location>
        <begin position="217"/>
        <end position="232"/>
    </location>
</feature>
<protein>
    <submittedName>
        <fullName evidence="5">Vacuolar ATP synthase subunit D, putative</fullName>
    </submittedName>
</protein>
<comment type="similarity">
    <text evidence="1">Belongs to the V-ATPase D subunit family.</text>
</comment>
<proteinExistence type="inferred from homology"/>
<feature type="region of interest" description="Disordered" evidence="4">
    <location>
        <begin position="197"/>
        <end position="235"/>
    </location>
</feature>
<evidence type="ECO:0000256" key="2">
    <source>
        <dbReference type="ARBA" id="ARBA00022448"/>
    </source>
</evidence>
<keyword evidence="6" id="KW-1185">Reference proteome</keyword>
<dbReference type="InterPro" id="IPR002699">
    <property type="entry name" value="V_ATPase_D"/>
</dbReference>
<sequence>MPLPHTLTPLCLSPPPRYTRPRPACTTCHCRCVSLSLGFPCLAVKYCPKRAALCNCVTDPARERPLPSSSPPDLWRNVSPLVLGVSSQMSSANRYPALPSRMSLISFKTRLKGAQKGHSLLKKKADALALRYRAVMSELHTAKLEMANQIKGSYFTITQAQFIAGDISLAVQESLKIPTYQMELLVENIAGVQVPSFRTPNDDAADSRGDASAESQMKCNNSSSAGAVTGSPTAGLGKGGEQIKEAYSAFRHTLSLLVKIASLQTSWITLDIAQKVTNRRVNALEKVVIPRVQNTLGYITSELDEQEREEFFRLKMVQKKKKVMAKIQQTARDAETAGIEAERTRKRNLLMAQRDGGVAEADIVV</sequence>
<keyword evidence="2" id="KW-0813">Transport</keyword>
<dbReference type="OrthoDB" id="7676488at2759"/>